<evidence type="ECO:0000256" key="2">
    <source>
        <dbReference type="ARBA" id="ARBA00004824"/>
    </source>
</evidence>
<evidence type="ECO:0000256" key="10">
    <source>
        <dbReference type="ARBA" id="ARBA00049229"/>
    </source>
</evidence>
<name>A0A7K1SV13_9SPHI</name>
<dbReference type="PROSITE" id="PS00770">
    <property type="entry name" value="AA_TRANSFER_CLASS_4"/>
    <property type="match status" value="1"/>
</dbReference>
<evidence type="ECO:0000256" key="12">
    <source>
        <dbReference type="RuleBase" id="RU004516"/>
    </source>
</evidence>
<sequence length="282" mass="32169">MALLFFNYNGEIIPAEQQVLQLNNRAFRYGDGIFESMRMIKGQLQFASLHAKRLQSGMKALKLENYSALDIDFLKEKAKELATRNKAKNGRMRLTVFRDAGGLYTPTDNKLAYAIEWETLQDQQYTLNQRGLIMNVFEDISKPINSLSNLKTCNSLTYVLAGVHKQRNRLDDAFILNQNGFLCESISSNIFIKYNGTLYTPALSEGCIKGVMRQVVIELALKNSIPVTEAQINPQILNEADEVFLTNATRGIQWVLGFNRKRYFYETSRLLSAKLNEQVNEV</sequence>
<comment type="cofactor">
    <cofactor evidence="1 12">
        <name>pyridoxal 5'-phosphate</name>
        <dbReference type="ChEBI" id="CHEBI:597326"/>
    </cofactor>
</comment>
<evidence type="ECO:0000256" key="9">
    <source>
        <dbReference type="ARBA" id="ARBA00048798"/>
    </source>
</evidence>
<comment type="catalytic activity">
    <reaction evidence="10">
        <text>L-leucine + 2-oxoglutarate = 4-methyl-2-oxopentanoate + L-glutamate</text>
        <dbReference type="Rhea" id="RHEA:18321"/>
        <dbReference type="ChEBI" id="CHEBI:16810"/>
        <dbReference type="ChEBI" id="CHEBI:17865"/>
        <dbReference type="ChEBI" id="CHEBI:29985"/>
        <dbReference type="ChEBI" id="CHEBI:57427"/>
        <dbReference type="EC" id="2.6.1.42"/>
    </reaction>
</comment>
<dbReference type="InterPro" id="IPR043132">
    <property type="entry name" value="BCAT-like_C"/>
</dbReference>
<evidence type="ECO:0000256" key="4">
    <source>
        <dbReference type="ARBA" id="ARBA00005072"/>
    </source>
</evidence>
<dbReference type="PANTHER" id="PTHR42743:SF11">
    <property type="entry name" value="AMINODEOXYCHORISMATE LYASE"/>
    <property type="match status" value="1"/>
</dbReference>
<comment type="catalytic activity">
    <reaction evidence="9">
        <text>L-isoleucine + 2-oxoglutarate = (S)-3-methyl-2-oxopentanoate + L-glutamate</text>
        <dbReference type="Rhea" id="RHEA:24801"/>
        <dbReference type="ChEBI" id="CHEBI:16810"/>
        <dbReference type="ChEBI" id="CHEBI:29985"/>
        <dbReference type="ChEBI" id="CHEBI:35146"/>
        <dbReference type="ChEBI" id="CHEBI:58045"/>
        <dbReference type="EC" id="2.6.1.42"/>
    </reaction>
</comment>
<evidence type="ECO:0000256" key="6">
    <source>
        <dbReference type="ARBA" id="ARBA00013053"/>
    </source>
</evidence>
<dbReference type="Pfam" id="PF01063">
    <property type="entry name" value="Aminotran_4"/>
    <property type="match status" value="1"/>
</dbReference>
<evidence type="ECO:0000256" key="5">
    <source>
        <dbReference type="ARBA" id="ARBA00009320"/>
    </source>
</evidence>
<dbReference type="InterPro" id="IPR036038">
    <property type="entry name" value="Aminotransferase-like"/>
</dbReference>
<dbReference type="SUPFAM" id="SSF56752">
    <property type="entry name" value="D-aminoacid aminotransferase-like PLP-dependent enzymes"/>
    <property type="match status" value="1"/>
</dbReference>
<dbReference type="PANTHER" id="PTHR42743">
    <property type="entry name" value="AMINO-ACID AMINOTRANSFERASE"/>
    <property type="match status" value="1"/>
</dbReference>
<comment type="caution">
    <text evidence="13">The sequence shown here is derived from an EMBL/GenBank/DDBJ whole genome shotgun (WGS) entry which is preliminary data.</text>
</comment>
<evidence type="ECO:0000313" key="14">
    <source>
        <dbReference type="Proteomes" id="UP000462014"/>
    </source>
</evidence>
<dbReference type="GO" id="GO:0046394">
    <property type="term" value="P:carboxylic acid biosynthetic process"/>
    <property type="evidence" value="ECO:0007669"/>
    <property type="project" value="UniProtKB-ARBA"/>
</dbReference>
<dbReference type="Gene3D" id="3.30.470.10">
    <property type="match status" value="1"/>
</dbReference>
<accession>A0A7K1SV13</accession>
<dbReference type="InterPro" id="IPR043131">
    <property type="entry name" value="BCAT-like_N"/>
</dbReference>
<evidence type="ECO:0000256" key="8">
    <source>
        <dbReference type="ARBA" id="ARBA00048212"/>
    </source>
</evidence>
<dbReference type="GO" id="GO:0004084">
    <property type="term" value="F:branched-chain-amino-acid transaminase activity"/>
    <property type="evidence" value="ECO:0007669"/>
    <property type="project" value="UniProtKB-EC"/>
</dbReference>
<reference evidence="13 14" key="1">
    <citation type="submission" date="2019-12" db="EMBL/GenBank/DDBJ databases">
        <title>Mucilaginibacter sp. HMF7410 genome sequencing and assembly.</title>
        <authorList>
            <person name="Kang H."/>
            <person name="Cha I."/>
            <person name="Kim H."/>
            <person name="Joh K."/>
        </authorList>
    </citation>
    <scope>NUCLEOTIDE SEQUENCE [LARGE SCALE GENOMIC DNA]</scope>
    <source>
        <strain evidence="13 14">HMF7410</strain>
    </source>
</reference>
<gene>
    <name evidence="13" type="ORF">GO621_04945</name>
</gene>
<dbReference type="InterPro" id="IPR050571">
    <property type="entry name" value="Class-IV_PLP-Dep_Aminotrnsfr"/>
</dbReference>
<evidence type="ECO:0000256" key="11">
    <source>
        <dbReference type="RuleBase" id="RU004106"/>
    </source>
</evidence>
<comment type="pathway">
    <text evidence="3">Amino-acid biosynthesis; L-valine biosynthesis; L-valine from pyruvate: step 4/4.</text>
</comment>
<dbReference type="InterPro" id="IPR018300">
    <property type="entry name" value="Aminotrans_IV_CS"/>
</dbReference>
<dbReference type="InterPro" id="IPR001544">
    <property type="entry name" value="Aminotrans_IV"/>
</dbReference>
<dbReference type="RefSeq" id="WP_157564769.1">
    <property type="nucleotide sequence ID" value="NZ_WPIK01000004.1"/>
</dbReference>
<keyword evidence="7 12" id="KW-0663">Pyridoxal phosphate</keyword>
<keyword evidence="13" id="KW-0456">Lyase</keyword>
<evidence type="ECO:0000313" key="13">
    <source>
        <dbReference type="EMBL" id="MVN20880.1"/>
    </source>
</evidence>
<comment type="similarity">
    <text evidence="5 11">Belongs to the class-IV pyridoxal-phosphate-dependent aminotransferase family.</text>
</comment>
<comment type="pathway">
    <text evidence="2">Amino-acid biosynthesis; L-isoleucine biosynthesis; L-isoleucine from 2-oxobutanoate: step 4/4.</text>
</comment>
<dbReference type="GO" id="GO:0016829">
    <property type="term" value="F:lyase activity"/>
    <property type="evidence" value="ECO:0007669"/>
    <property type="project" value="UniProtKB-KW"/>
</dbReference>
<comment type="pathway">
    <text evidence="4">Amino-acid biosynthesis; L-leucine biosynthesis; L-leucine from 3-methyl-2-oxobutanoate: step 4/4.</text>
</comment>
<dbReference type="AlphaFoldDB" id="A0A7K1SV13"/>
<proteinExistence type="inferred from homology"/>
<organism evidence="13 14">
    <name type="scientific">Mucilaginibacter arboris</name>
    <dbReference type="NCBI Taxonomy" id="2682090"/>
    <lineage>
        <taxon>Bacteria</taxon>
        <taxon>Pseudomonadati</taxon>
        <taxon>Bacteroidota</taxon>
        <taxon>Sphingobacteriia</taxon>
        <taxon>Sphingobacteriales</taxon>
        <taxon>Sphingobacteriaceae</taxon>
        <taxon>Mucilaginibacter</taxon>
    </lineage>
</organism>
<protein>
    <recommendedName>
        <fullName evidence="6">branched-chain-amino-acid transaminase</fullName>
        <ecNumber evidence="6">2.6.1.42</ecNumber>
    </recommendedName>
</protein>
<comment type="catalytic activity">
    <reaction evidence="8">
        <text>L-valine + 2-oxoglutarate = 3-methyl-2-oxobutanoate + L-glutamate</text>
        <dbReference type="Rhea" id="RHEA:24813"/>
        <dbReference type="ChEBI" id="CHEBI:11851"/>
        <dbReference type="ChEBI" id="CHEBI:16810"/>
        <dbReference type="ChEBI" id="CHEBI:29985"/>
        <dbReference type="ChEBI" id="CHEBI:57762"/>
        <dbReference type="EC" id="2.6.1.42"/>
    </reaction>
</comment>
<dbReference type="Proteomes" id="UP000462014">
    <property type="component" value="Unassembled WGS sequence"/>
</dbReference>
<evidence type="ECO:0000256" key="1">
    <source>
        <dbReference type="ARBA" id="ARBA00001933"/>
    </source>
</evidence>
<keyword evidence="14" id="KW-1185">Reference proteome</keyword>
<dbReference type="Gene3D" id="3.20.10.10">
    <property type="entry name" value="D-amino Acid Aminotransferase, subunit A, domain 2"/>
    <property type="match status" value="1"/>
</dbReference>
<evidence type="ECO:0000256" key="7">
    <source>
        <dbReference type="ARBA" id="ARBA00022898"/>
    </source>
</evidence>
<dbReference type="EMBL" id="WPIK01000004">
    <property type="protein sequence ID" value="MVN20880.1"/>
    <property type="molecule type" value="Genomic_DNA"/>
</dbReference>
<evidence type="ECO:0000256" key="3">
    <source>
        <dbReference type="ARBA" id="ARBA00004931"/>
    </source>
</evidence>
<dbReference type="EC" id="2.6.1.42" evidence="6"/>
<dbReference type="CDD" id="cd00449">
    <property type="entry name" value="PLPDE_IV"/>
    <property type="match status" value="1"/>
</dbReference>